<accession>A0A5D0HK77</accession>
<keyword evidence="2" id="KW-1185">Reference proteome</keyword>
<protein>
    <submittedName>
        <fullName evidence="1">DUF3352 domain-containing protein</fullName>
    </submittedName>
</protein>
<comment type="caution">
    <text evidence="1">The sequence shown here is derived from an EMBL/GenBank/DDBJ whole genome shotgun (WGS) entry which is preliminary data.</text>
</comment>
<dbReference type="EMBL" id="VSDQ01000718">
    <property type="protein sequence ID" value="TYA71793.1"/>
    <property type="molecule type" value="Genomic_DNA"/>
</dbReference>
<dbReference type="AlphaFoldDB" id="A0A5D0HK77"/>
<gene>
    <name evidence="1" type="ORF">FUA24_19775</name>
</gene>
<dbReference type="OrthoDB" id="671157at2"/>
<dbReference type="InterPro" id="IPR021787">
    <property type="entry name" value="DUF3352"/>
</dbReference>
<reference evidence="1 2" key="1">
    <citation type="submission" date="2019-08" db="EMBL/GenBank/DDBJ databases">
        <title>Seonamhaeicola sediminis sp. nov., isolated from marine sediment.</title>
        <authorList>
            <person name="Cao W.R."/>
        </authorList>
    </citation>
    <scope>NUCLEOTIDE SEQUENCE [LARGE SCALE GENOMIC DNA]</scope>
    <source>
        <strain evidence="1 2">B011</strain>
    </source>
</reference>
<proteinExistence type="predicted"/>
<dbReference type="Gene3D" id="2.20.110.10">
    <property type="entry name" value="Histone H3 K4-specific methyltransferase SET7/9 N-terminal domain"/>
    <property type="match status" value="1"/>
</dbReference>
<dbReference type="Pfam" id="PF11832">
    <property type="entry name" value="DUF3352"/>
    <property type="match status" value="1"/>
</dbReference>
<dbReference type="Proteomes" id="UP000323930">
    <property type="component" value="Unassembled WGS sequence"/>
</dbReference>
<name>A0A5D0HK77_9FLAO</name>
<evidence type="ECO:0000313" key="1">
    <source>
        <dbReference type="EMBL" id="TYA71793.1"/>
    </source>
</evidence>
<dbReference type="SUPFAM" id="SSF82185">
    <property type="entry name" value="Histone H3 K4-specific methyltransferase SET7/9 N-terminal domain"/>
    <property type="match status" value="1"/>
</dbReference>
<dbReference type="RefSeq" id="WP_148544780.1">
    <property type="nucleotide sequence ID" value="NZ_VSDQ01000718.1"/>
</dbReference>
<evidence type="ECO:0000313" key="2">
    <source>
        <dbReference type="Proteomes" id="UP000323930"/>
    </source>
</evidence>
<organism evidence="1 2">
    <name type="scientific">Seonamhaeicola marinus</name>
    <dbReference type="NCBI Taxonomy" id="1912246"/>
    <lineage>
        <taxon>Bacteria</taxon>
        <taxon>Pseudomonadati</taxon>
        <taxon>Bacteroidota</taxon>
        <taxon>Flavobacteriia</taxon>
        <taxon>Flavobacteriales</taxon>
        <taxon>Flavobacteriaceae</taxon>
    </lineage>
</organism>
<sequence>MKKKPLLLLLTALLIFICYQVYNFYLDNNDNIQSIYLVPKDAVYVIETQEPIDNWESITKSKIWKHLQKNTYFRNLTEHLSAVDTIFNNQKGLLERIGNRELLISAHVFSPKKYDFFYVVDLQKLSKLNIIKNHLNTFVSSNYKVNKRKYHNHEIIEVYDFTERETLYISFIKNQLIASYTHILVEASIDQYLEPEIGRNLNYIEVKKEIGYSDMFRLYFQYDYLEDYLKVFSSKPNDIVSALNTSLNWSGFHFDLDENRIVANGVTNTNEQASAYLKALQNSGEGKRDIPEIAPNETAFYLSFSFDSFSKFYENFETILKEDPEQFKSYLDGTEKVENLLDIDLKEHFMSWIDDEIALLQLPSSVSNSKKNIALVLKTNDVEDAKDNLSFILKQIKKKSPVKFKEVNYKGYEINFMSIKGFFKILLGKLFNDIEKPYFSIIEDYVVFSNDPNTIKTIIDKYKAEETLEKFKPYTDFNSQFDKRSSIFAFVNTPTLYNAIYDYVDYKKKLDLKANKDYFICFPQIGFQFSPDGEFFDSKLIMNFEDPEAVKEVYTFKNLEQSLKENISAHAPVQPIISKTDIVNEDTIFNVSEIYPSDLSAKEYIKTYKNGTTKVSVQLKDGVKHGRYKEYHENGALKISGKYKDNKQKGTWRAYDKDEKLIFKKSF</sequence>